<organism evidence="2 3">
    <name type="scientific">Leptospira ognonensis</name>
    <dbReference type="NCBI Taxonomy" id="2484945"/>
    <lineage>
        <taxon>Bacteria</taxon>
        <taxon>Pseudomonadati</taxon>
        <taxon>Spirochaetota</taxon>
        <taxon>Spirochaetia</taxon>
        <taxon>Leptospirales</taxon>
        <taxon>Leptospiraceae</taxon>
        <taxon>Leptospira</taxon>
    </lineage>
</organism>
<dbReference type="SUPFAM" id="SSF50249">
    <property type="entry name" value="Nucleic acid-binding proteins"/>
    <property type="match status" value="1"/>
</dbReference>
<proteinExistence type="predicted"/>
<reference evidence="2" key="1">
    <citation type="journal article" date="2019" name="PLoS Negl. Trop. Dis.">
        <title>Revisiting the worldwide diversity of Leptospira species in the environment.</title>
        <authorList>
            <person name="Vincent A.T."/>
            <person name="Schiettekatte O."/>
            <person name="Bourhy P."/>
            <person name="Veyrier F.J."/>
            <person name="Picardeau M."/>
        </authorList>
    </citation>
    <scope>NUCLEOTIDE SEQUENCE [LARGE SCALE GENOMIC DNA]</scope>
    <source>
        <strain evidence="2">201702476</strain>
    </source>
</reference>
<keyword evidence="3" id="KW-1185">Reference proteome</keyword>
<dbReference type="InterPro" id="IPR012340">
    <property type="entry name" value="NA-bd_OB-fold"/>
</dbReference>
<name>A0A4R9KD65_9LEPT</name>
<gene>
    <name evidence="2" type="ORF">EHQ58_01180</name>
</gene>
<accession>A0A4R9KD65</accession>
<evidence type="ECO:0000313" key="2">
    <source>
        <dbReference type="EMBL" id="TGL63093.1"/>
    </source>
</evidence>
<comment type="caution">
    <text evidence="2">The sequence shown here is derived from an EMBL/GenBank/DDBJ whole genome shotgun (WGS) entry which is preliminary data.</text>
</comment>
<dbReference type="Proteomes" id="UP000297693">
    <property type="component" value="Unassembled WGS sequence"/>
</dbReference>
<evidence type="ECO:0000259" key="1">
    <source>
        <dbReference type="Pfam" id="PF01796"/>
    </source>
</evidence>
<protein>
    <recommendedName>
        <fullName evidence="1">ChsH2 C-terminal OB-fold domain-containing protein</fullName>
    </recommendedName>
</protein>
<dbReference type="OrthoDB" id="9785144at2"/>
<dbReference type="EMBL" id="RQGD01000005">
    <property type="protein sequence ID" value="TGL63093.1"/>
    <property type="molecule type" value="Genomic_DNA"/>
</dbReference>
<dbReference type="RefSeq" id="WP_135621513.1">
    <property type="nucleotide sequence ID" value="NZ_RQGD01000005.1"/>
</dbReference>
<feature type="domain" description="ChsH2 C-terminal OB-fold" evidence="1">
    <location>
        <begin position="4"/>
        <end position="58"/>
    </location>
</feature>
<dbReference type="InterPro" id="IPR002878">
    <property type="entry name" value="ChsH2_C"/>
</dbReference>
<evidence type="ECO:0000313" key="3">
    <source>
        <dbReference type="Proteomes" id="UP000297693"/>
    </source>
</evidence>
<dbReference type="AlphaFoldDB" id="A0A4R9KD65"/>
<sequence>MKPGKVYTYTIVYVGFGHMAERAPYVLAIIDFPDHQKITAVIEDVTDFSQIKIGVTVQFKRVDEKIGSIYSL</sequence>
<dbReference type="Pfam" id="PF01796">
    <property type="entry name" value="OB_ChsH2_C"/>
    <property type="match status" value="1"/>
</dbReference>